<proteinExistence type="predicted"/>
<keyword evidence="2" id="KW-1185">Reference proteome</keyword>
<dbReference type="AlphaFoldDB" id="A0A8C5YSJ1"/>
<accession>A0A8C5YSJ1</accession>
<reference evidence="1" key="1">
    <citation type="submission" date="2025-08" db="UniProtKB">
        <authorList>
            <consortium name="Ensembl"/>
        </authorList>
    </citation>
    <scope>IDENTIFICATION</scope>
</reference>
<protein>
    <submittedName>
        <fullName evidence="1">Uncharacterized protein</fullName>
    </submittedName>
</protein>
<sequence>QRAGDVAQAVVRSPDMRAARVRSLAPHTNKDVVLLNCWDYRCVPPCLAHSLFLFKRVSLLGSCYVIQADLKLLGSSDPPTLTPNLSIYLFIFTWLKW</sequence>
<organism evidence="1 2">
    <name type="scientific">Marmota marmota marmota</name>
    <name type="common">Alpine marmot</name>
    <dbReference type="NCBI Taxonomy" id="9994"/>
    <lineage>
        <taxon>Eukaryota</taxon>
        <taxon>Metazoa</taxon>
        <taxon>Chordata</taxon>
        <taxon>Craniata</taxon>
        <taxon>Vertebrata</taxon>
        <taxon>Euteleostomi</taxon>
        <taxon>Mammalia</taxon>
        <taxon>Eutheria</taxon>
        <taxon>Euarchontoglires</taxon>
        <taxon>Glires</taxon>
        <taxon>Rodentia</taxon>
        <taxon>Sciuromorpha</taxon>
        <taxon>Sciuridae</taxon>
        <taxon>Xerinae</taxon>
        <taxon>Marmotini</taxon>
        <taxon>Marmota</taxon>
    </lineage>
</organism>
<evidence type="ECO:0000313" key="1">
    <source>
        <dbReference type="Ensembl" id="ENSMMMP00000004094.1"/>
    </source>
</evidence>
<evidence type="ECO:0000313" key="2">
    <source>
        <dbReference type="Proteomes" id="UP000694407"/>
    </source>
</evidence>
<dbReference type="Ensembl" id="ENSMMMT00000004645.1">
    <property type="protein sequence ID" value="ENSMMMP00000004094.1"/>
    <property type="gene ID" value="ENSMMMG00000003726.1"/>
</dbReference>
<name>A0A8C5YSJ1_MARMA</name>
<reference evidence="1" key="2">
    <citation type="submission" date="2025-09" db="UniProtKB">
        <authorList>
            <consortium name="Ensembl"/>
        </authorList>
    </citation>
    <scope>IDENTIFICATION</scope>
</reference>
<dbReference type="Proteomes" id="UP000694407">
    <property type="component" value="Unplaced"/>
</dbReference>